<reference evidence="2 3" key="1">
    <citation type="submission" date="2013-03" db="EMBL/GenBank/DDBJ databases">
        <title>The Genome Sequence of Cladophialophora psammophila CBS 110553.</title>
        <authorList>
            <consortium name="The Broad Institute Genomics Platform"/>
            <person name="Cuomo C."/>
            <person name="de Hoog S."/>
            <person name="Gorbushina A."/>
            <person name="Walker B."/>
            <person name="Young S.K."/>
            <person name="Zeng Q."/>
            <person name="Gargeya S."/>
            <person name="Fitzgerald M."/>
            <person name="Haas B."/>
            <person name="Abouelleil A."/>
            <person name="Allen A.W."/>
            <person name="Alvarado L."/>
            <person name="Arachchi H.M."/>
            <person name="Berlin A.M."/>
            <person name="Chapman S.B."/>
            <person name="Gainer-Dewar J."/>
            <person name="Goldberg J."/>
            <person name="Griggs A."/>
            <person name="Gujja S."/>
            <person name="Hansen M."/>
            <person name="Howarth C."/>
            <person name="Imamovic A."/>
            <person name="Ireland A."/>
            <person name="Larimer J."/>
            <person name="McCowan C."/>
            <person name="Murphy C."/>
            <person name="Pearson M."/>
            <person name="Poon T.W."/>
            <person name="Priest M."/>
            <person name="Roberts A."/>
            <person name="Saif S."/>
            <person name="Shea T."/>
            <person name="Sisk P."/>
            <person name="Sykes S."/>
            <person name="Wortman J."/>
            <person name="Nusbaum C."/>
            <person name="Birren B."/>
        </authorList>
    </citation>
    <scope>NUCLEOTIDE SEQUENCE [LARGE SCALE GENOMIC DNA]</scope>
    <source>
        <strain evidence="2 3">CBS 110553</strain>
    </source>
</reference>
<organism evidence="2 3">
    <name type="scientific">Cladophialophora psammophila CBS 110553</name>
    <dbReference type="NCBI Taxonomy" id="1182543"/>
    <lineage>
        <taxon>Eukaryota</taxon>
        <taxon>Fungi</taxon>
        <taxon>Dikarya</taxon>
        <taxon>Ascomycota</taxon>
        <taxon>Pezizomycotina</taxon>
        <taxon>Eurotiomycetes</taxon>
        <taxon>Chaetothyriomycetidae</taxon>
        <taxon>Chaetothyriales</taxon>
        <taxon>Herpotrichiellaceae</taxon>
        <taxon>Cladophialophora</taxon>
    </lineage>
</organism>
<evidence type="ECO:0000313" key="2">
    <source>
        <dbReference type="EMBL" id="EXJ72072.1"/>
    </source>
</evidence>
<dbReference type="Pfam" id="PF13424">
    <property type="entry name" value="TPR_12"/>
    <property type="match status" value="1"/>
</dbReference>
<dbReference type="Proteomes" id="UP000019471">
    <property type="component" value="Unassembled WGS sequence"/>
</dbReference>
<dbReference type="EMBL" id="AMGX01000006">
    <property type="protein sequence ID" value="EXJ72072.1"/>
    <property type="molecule type" value="Genomic_DNA"/>
</dbReference>
<feature type="region of interest" description="Disordered" evidence="1">
    <location>
        <begin position="1"/>
        <end position="63"/>
    </location>
</feature>
<dbReference type="RefSeq" id="XP_007743370.1">
    <property type="nucleotide sequence ID" value="XM_007745180.1"/>
</dbReference>
<evidence type="ECO:0000313" key="3">
    <source>
        <dbReference type="Proteomes" id="UP000019471"/>
    </source>
</evidence>
<dbReference type="GeneID" id="19189297"/>
<feature type="compositionally biased region" description="Polar residues" evidence="1">
    <location>
        <begin position="44"/>
        <end position="61"/>
    </location>
</feature>
<gene>
    <name evidence="2" type="ORF">A1O5_04575</name>
</gene>
<accession>W9WV47</accession>
<dbReference type="AlphaFoldDB" id="W9WV47"/>
<dbReference type="InterPro" id="IPR011990">
    <property type="entry name" value="TPR-like_helical_dom_sf"/>
</dbReference>
<dbReference type="HOGENOM" id="CLU_582664_0_0_1"/>
<protein>
    <recommendedName>
        <fullName evidence="4">MalT-like TPR region domain-containing protein</fullName>
    </recommendedName>
</protein>
<proteinExistence type="predicted"/>
<feature type="compositionally biased region" description="Basic and acidic residues" evidence="1">
    <location>
        <begin position="17"/>
        <end position="29"/>
    </location>
</feature>
<comment type="caution">
    <text evidence="2">The sequence shown here is derived from an EMBL/GenBank/DDBJ whole genome shotgun (WGS) entry which is preliminary data.</text>
</comment>
<evidence type="ECO:0000256" key="1">
    <source>
        <dbReference type="SAM" id="MobiDB-lite"/>
    </source>
</evidence>
<dbReference type="SUPFAM" id="SSF48452">
    <property type="entry name" value="TPR-like"/>
    <property type="match status" value="1"/>
</dbReference>
<sequence length="469" mass="52216">MVEDTSSLDKAAWEGFDGQKTESRRKDSVDEIEGCPSSAPRATHFTTTPVAPISGQETPTESEGLDAMQMSSRGTIEVDPSAMKWPQHHPSFRCDEIAHTREVLPEAEGAIVPATSGDDPQRRDTVQFRIQQTVRLWQSIAPTLSATLDSDRLEKMVRCHHITFSTVCSVKKAATTRESQEEALRFEQLMRKGCKALQANKVKEAFKLFDEAFSYLKPILILQNIRGQPMLCRLIAEFSGPLFVPLWHRVYQHIIGLAEVLVSPDNPFGQSADLFIRSPLPLADASEMVLRCILDVVQTQLGALHPDAMDCLECLAWSLFERGREQEALTRFTELLQKLEAARGPMSPEACDALRGLAETHVRLGDLDAAEDMFDEVLGWRSLGGDRKNLQVTAVRVKCLLSLSLLAERRQNSFRARWLLHQAAQTTSLAFGKDGQMAAEAGVDAKPLGPDLREEVRRLLAAVESWSLD</sequence>
<dbReference type="OrthoDB" id="4141721at2759"/>
<name>W9WV47_9EURO</name>
<evidence type="ECO:0008006" key="4">
    <source>
        <dbReference type="Google" id="ProtNLM"/>
    </source>
</evidence>
<dbReference type="Gene3D" id="1.25.40.10">
    <property type="entry name" value="Tetratricopeptide repeat domain"/>
    <property type="match status" value="1"/>
</dbReference>
<keyword evidence="3" id="KW-1185">Reference proteome</keyword>